<reference evidence="2 3" key="1">
    <citation type="submission" date="2018-09" db="EMBL/GenBank/DDBJ databases">
        <title>Genome sequencing of Nocardioides immobilis CCTCC AB 2017083 for comparison to Nocardioides silvaticus.</title>
        <authorList>
            <person name="Li C."/>
            <person name="Wang G."/>
        </authorList>
    </citation>
    <scope>NUCLEOTIDE SEQUENCE [LARGE SCALE GENOMIC DNA]</scope>
    <source>
        <strain evidence="2 3">CCTCC AB 2017083</strain>
    </source>
</reference>
<dbReference type="OrthoDB" id="5148266at2"/>
<feature type="region of interest" description="Disordered" evidence="1">
    <location>
        <begin position="54"/>
        <end position="82"/>
    </location>
</feature>
<organism evidence="2 3">
    <name type="scientific">Nocardioides immobilis</name>
    <dbReference type="NCBI Taxonomy" id="2049295"/>
    <lineage>
        <taxon>Bacteria</taxon>
        <taxon>Bacillati</taxon>
        <taxon>Actinomycetota</taxon>
        <taxon>Actinomycetes</taxon>
        <taxon>Propionibacteriales</taxon>
        <taxon>Nocardioidaceae</taxon>
        <taxon>Nocardioides</taxon>
    </lineage>
</organism>
<feature type="compositionally biased region" description="Low complexity" evidence="1">
    <location>
        <begin position="54"/>
        <end position="70"/>
    </location>
</feature>
<accession>A0A417XTR8</accession>
<dbReference type="EMBL" id="QXGH01000041">
    <property type="protein sequence ID" value="RHW23726.1"/>
    <property type="molecule type" value="Genomic_DNA"/>
</dbReference>
<comment type="caution">
    <text evidence="2">The sequence shown here is derived from an EMBL/GenBank/DDBJ whole genome shotgun (WGS) entry which is preliminary data.</text>
</comment>
<name>A0A417XTR8_9ACTN</name>
<evidence type="ECO:0000313" key="2">
    <source>
        <dbReference type="EMBL" id="RHW23726.1"/>
    </source>
</evidence>
<evidence type="ECO:0000313" key="3">
    <source>
        <dbReference type="Proteomes" id="UP000283644"/>
    </source>
</evidence>
<dbReference type="AlphaFoldDB" id="A0A417XTR8"/>
<feature type="region of interest" description="Disordered" evidence="1">
    <location>
        <begin position="121"/>
        <end position="145"/>
    </location>
</feature>
<protein>
    <submittedName>
        <fullName evidence="2">Uncharacterized protein</fullName>
    </submittedName>
</protein>
<evidence type="ECO:0000256" key="1">
    <source>
        <dbReference type="SAM" id="MobiDB-lite"/>
    </source>
</evidence>
<keyword evidence="3" id="KW-1185">Reference proteome</keyword>
<sequence length="145" mass="16040">MSREPKTERVGIYWRRDLWDLARSAYVADLDDDPSAPGAFLRWLHRAIERHAARTPAERAAFAETTASGTRSGGGLRTSHPLSTTTIGLIQDAIVGERRHSGRVISRSAFVQEAAVAAAALTRQRRGRRALPPPPARLTNRPPRR</sequence>
<proteinExistence type="predicted"/>
<dbReference type="Proteomes" id="UP000283644">
    <property type="component" value="Unassembled WGS sequence"/>
</dbReference>
<gene>
    <name evidence="2" type="ORF">D0Z08_28370</name>
</gene>